<dbReference type="InterPro" id="IPR020103">
    <property type="entry name" value="PsdUridine_synth_cat_dom_sf"/>
</dbReference>
<dbReference type="CDD" id="cd02869">
    <property type="entry name" value="PseudoU_synth_RluA_like"/>
    <property type="match status" value="1"/>
</dbReference>
<dbReference type="InterPro" id="IPR006145">
    <property type="entry name" value="PsdUridine_synth_RsuA/RluA"/>
</dbReference>
<accession>A0ABU8SIH2</accession>
<dbReference type="Pfam" id="PF00849">
    <property type="entry name" value="PseudoU_synth_2"/>
    <property type="match status" value="1"/>
</dbReference>
<dbReference type="NCBIfam" id="TIGR00005">
    <property type="entry name" value="rluA_subfam"/>
    <property type="match status" value="1"/>
</dbReference>
<dbReference type="PROSITE" id="PS01129">
    <property type="entry name" value="PSI_RLU"/>
    <property type="match status" value="1"/>
</dbReference>
<comment type="catalytic activity">
    <reaction evidence="1 3">
        <text>a uridine in RNA = a pseudouridine in RNA</text>
        <dbReference type="Rhea" id="RHEA:48348"/>
        <dbReference type="Rhea" id="RHEA-COMP:12068"/>
        <dbReference type="Rhea" id="RHEA-COMP:12069"/>
        <dbReference type="ChEBI" id="CHEBI:65314"/>
        <dbReference type="ChEBI" id="CHEBI:65315"/>
    </reaction>
</comment>
<evidence type="ECO:0000256" key="1">
    <source>
        <dbReference type="ARBA" id="ARBA00000073"/>
    </source>
</evidence>
<evidence type="ECO:0000256" key="3">
    <source>
        <dbReference type="RuleBase" id="RU362028"/>
    </source>
</evidence>
<evidence type="ECO:0000259" key="4">
    <source>
        <dbReference type="Pfam" id="PF00849"/>
    </source>
</evidence>
<evidence type="ECO:0000256" key="2">
    <source>
        <dbReference type="ARBA" id="ARBA00010876"/>
    </source>
</evidence>
<reference evidence="5 6" key="1">
    <citation type="submission" date="2023-10" db="EMBL/GenBank/DDBJ databases">
        <title>Nicoliella lavandulae sp. nov. isolated from Lavandula angustifolia flowers.</title>
        <authorList>
            <person name="Alcantara C."/>
            <person name="Zuniga M."/>
            <person name="Landete J.M."/>
            <person name="Monedero V."/>
        </authorList>
    </citation>
    <scope>NUCLEOTIDE SEQUENCE [LARGE SCALE GENOMIC DNA]</scope>
    <source>
        <strain evidence="5 6">Es01</strain>
    </source>
</reference>
<feature type="domain" description="Pseudouridine synthase RsuA/RluA-like" evidence="4">
    <location>
        <begin position="87"/>
        <end position="238"/>
    </location>
</feature>
<dbReference type="RefSeq" id="WP_339959524.1">
    <property type="nucleotide sequence ID" value="NZ_JAWMWH010000001.1"/>
</dbReference>
<name>A0ABU8SIH2_9LACO</name>
<comment type="similarity">
    <text evidence="2 3">Belongs to the pseudouridine synthase RluA family.</text>
</comment>
<dbReference type="InterPro" id="IPR050188">
    <property type="entry name" value="RluA_PseudoU_synthase"/>
</dbReference>
<organism evidence="5 6">
    <name type="scientific">Nicoliella lavandulae</name>
    <dbReference type="NCBI Taxonomy" id="3082954"/>
    <lineage>
        <taxon>Bacteria</taxon>
        <taxon>Bacillati</taxon>
        <taxon>Bacillota</taxon>
        <taxon>Bacilli</taxon>
        <taxon>Lactobacillales</taxon>
        <taxon>Lactobacillaceae</taxon>
        <taxon>Nicoliella</taxon>
    </lineage>
</organism>
<dbReference type="EMBL" id="JAWMWH010000001">
    <property type="protein sequence ID" value="MEJ6399679.1"/>
    <property type="molecule type" value="Genomic_DNA"/>
</dbReference>
<dbReference type="EC" id="5.4.99.-" evidence="3"/>
<gene>
    <name evidence="5" type="ORF">R4146_00565</name>
</gene>
<keyword evidence="3 5" id="KW-0413">Isomerase</keyword>
<dbReference type="InterPro" id="IPR006224">
    <property type="entry name" value="PsdUridine_synth_RluA-like_CS"/>
</dbReference>
<proteinExistence type="inferred from homology"/>
<evidence type="ECO:0000313" key="6">
    <source>
        <dbReference type="Proteomes" id="UP001370590"/>
    </source>
</evidence>
<dbReference type="SUPFAM" id="SSF55120">
    <property type="entry name" value="Pseudouridine synthase"/>
    <property type="match status" value="1"/>
</dbReference>
<comment type="caution">
    <text evidence="5">The sequence shown here is derived from an EMBL/GenBank/DDBJ whole genome shotgun (WGS) entry which is preliminary data.</text>
</comment>
<comment type="function">
    <text evidence="3">Responsible for synthesis of pseudouridine from uracil.</text>
</comment>
<keyword evidence="6" id="KW-1185">Reference proteome</keyword>
<dbReference type="PANTHER" id="PTHR21600:SF35">
    <property type="entry name" value="PSEUDOURIDINE SYNTHASE"/>
    <property type="match status" value="1"/>
</dbReference>
<sequence length="298" mass="33781">MQIKLEWHYQNQTGNTLKSFLKQHGISHRMFLSLRSDGEFTVNHKPITTNVKLQPNDLVQVTLPDETSDPNVPVSERPIDVVYEDANWLVVNKPAGLTSVPGPTNRTDTLVNRIKGHLVAEGSRDLRPHLITRLDRFTSGIVLVAKHRIANSFANQQVMNHAIDKRYLALVQGHLNHSHGIIDFPIGKDEGEVKRRRMADGQPAKTECWVLQTFERFSEVELQLHTGRTHQIRVHLSAIGHPLLGDQLYDGPLDEEIDRQALHASSIKFYDTFQSQFVSFEVPMPSDMQALIEKGAKK</sequence>
<protein>
    <recommendedName>
        <fullName evidence="3">Pseudouridine synthase</fullName>
        <ecNumber evidence="3">5.4.99.-</ecNumber>
    </recommendedName>
</protein>
<dbReference type="InterPro" id="IPR006225">
    <property type="entry name" value="PsdUridine_synth_RluC/D"/>
</dbReference>
<dbReference type="PANTHER" id="PTHR21600">
    <property type="entry name" value="MITOCHONDRIAL RNA PSEUDOURIDINE SYNTHASE"/>
    <property type="match status" value="1"/>
</dbReference>
<dbReference type="Gene3D" id="3.30.2350.10">
    <property type="entry name" value="Pseudouridine synthase"/>
    <property type="match status" value="1"/>
</dbReference>
<dbReference type="GO" id="GO:0016853">
    <property type="term" value="F:isomerase activity"/>
    <property type="evidence" value="ECO:0007669"/>
    <property type="project" value="UniProtKB-KW"/>
</dbReference>
<evidence type="ECO:0000313" key="5">
    <source>
        <dbReference type="EMBL" id="MEJ6399679.1"/>
    </source>
</evidence>
<dbReference type="Proteomes" id="UP001370590">
    <property type="component" value="Unassembled WGS sequence"/>
</dbReference>